<name>B8RAY0_9PAPI</name>
<sequence length="30" mass="3728">YVGAINFFFSCRYYLQHQSMDVCLDYFFYS</sequence>
<evidence type="ECO:0000313" key="1">
    <source>
        <dbReference type="EMBL" id="ACK56883.1"/>
    </source>
</evidence>
<dbReference type="EMBL" id="EU911609">
    <property type="protein sequence ID" value="ACK56883.1"/>
    <property type="molecule type" value="Genomic_DNA"/>
</dbReference>
<accession>B8RAY0</accession>
<feature type="non-terminal residue" evidence="1">
    <location>
        <position position="1"/>
    </location>
</feature>
<organism evidence="1">
    <name type="scientific">Human papillomavirus</name>
    <dbReference type="NCBI Taxonomy" id="10566"/>
    <lineage>
        <taxon>Viruses</taxon>
        <taxon>Monodnaviria</taxon>
        <taxon>Shotokuvirae</taxon>
        <taxon>Cossaviricota</taxon>
        <taxon>Papovaviricetes</taxon>
        <taxon>Zurhausenvirales</taxon>
        <taxon>Papillomaviridae</taxon>
    </lineage>
</organism>
<gene>
    <name evidence="1" type="primary">L1</name>
</gene>
<protein>
    <submittedName>
        <fullName evidence="1">Truncated L1 capsid protein</fullName>
    </submittedName>
</protein>
<reference evidence="1" key="1">
    <citation type="journal article" date="2009" name="J. Med. Virol.">
        <title>High-risk HPV types in lesions of the uterine cervix of female commercial sex workers in the Philippines.</title>
        <authorList>
            <person name="Miyashita M."/>
            <person name="Agdamag D.M."/>
            <person name="Sasagawa T."/>
            <person name="Matsushita K."/>
            <person name="Salud L.M."/>
            <person name="Salud C.O."/>
            <person name="Saikawa K."/>
            <person name="Leano P.S."/>
            <person name="Pagcaliwagan T."/>
            <person name="Acuna J."/>
            <person name="Ishizaki A."/>
            <person name="Kageyama S."/>
            <person name="Ichimura H."/>
        </authorList>
    </citation>
    <scope>NUCLEOTIDE SEQUENCE</scope>
    <source>
        <strain evidence="1">06JAN_PHL_MY209_03</strain>
    </source>
</reference>
<proteinExistence type="predicted"/>